<proteinExistence type="inferred from homology"/>
<protein>
    <recommendedName>
        <fullName evidence="4">Dirigent protein</fullName>
    </recommendedName>
</protein>
<gene>
    <name evidence="5" type="ORF">AQUCO_114600001v1</name>
</gene>
<evidence type="ECO:0000256" key="1">
    <source>
        <dbReference type="ARBA" id="ARBA00010746"/>
    </source>
</evidence>
<name>A0A2G5C092_AQUCA</name>
<dbReference type="Gene3D" id="2.40.480.10">
    <property type="entry name" value="Allene oxide cyclase-like"/>
    <property type="match status" value="1"/>
</dbReference>
<keyword evidence="3 4" id="KW-0964">Secreted</keyword>
<accession>A0A2G5C092</accession>
<feature type="chain" id="PRO_5013429788" description="Dirigent protein" evidence="4">
    <location>
        <begin position="23"/>
        <end position="195"/>
    </location>
</feature>
<sequence>MRKVVFVPFLFVLSFVVVGSYADWSMTQPEEDWQESLALGKEKLTKMHFYFHDIVSGKKPTAMKIAQASTTTKSPTLFGIVMMVDDLSTEGPEPTSKMVGRAQGLYASADQKQLGLLFAMSFEFTNGIYNGSTLSILGRNPVLQLVREMPIVGGTGVFKLARGVVFAKTCWFNMTSGNAVVEYHANVRENSDFEP</sequence>
<keyword evidence="6" id="KW-1185">Reference proteome</keyword>
<dbReference type="InterPro" id="IPR044859">
    <property type="entry name" value="Allene_oxi_cyc_Dirigent"/>
</dbReference>
<dbReference type="Proteomes" id="UP000230069">
    <property type="component" value="Unassembled WGS sequence"/>
</dbReference>
<evidence type="ECO:0000256" key="2">
    <source>
        <dbReference type="ARBA" id="ARBA00011738"/>
    </source>
</evidence>
<dbReference type="OrthoDB" id="1864232at2759"/>
<dbReference type="GO" id="GO:0009699">
    <property type="term" value="P:phenylpropanoid biosynthetic process"/>
    <property type="evidence" value="ECO:0007669"/>
    <property type="project" value="UniProtKB-ARBA"/>
</dbReference>
<keyword evidence="4" id="KW-0732">Signal</keyword>
<evidence type="ECO:0000313" key="5">
    <source>
        <dbReference type="EMBL" id="PIA24685.1"/>
    </source>
</evidence>
<comment type="subunit">
    <text evidence="2 4">Homodimer.</text>
</comment>
<dbReference type="GO" id="GO:0048046">
    <property type="term" value="C:apoplast"/>
    <property type="evidence" value="ECO:0007669"/>
    <property type="project" value="UniProtKB-SubCell"/>
</dbReference>
<comment type="subcellular location">
    <subcellularLocation>
        <location evidence="4">Secreted</location>
        <location evidence="4">Extracellular space</location>
        <location evidence="4">Apoplast</location>
    </subcellularLocation>
</comment>
<evidence type="ECO:0000256" key="3">
    <source>
        <dbReference type="ARBA" id="ARBA00022525"/>
    </source>
</evidence>
<dbReference type="EMBL" id="KZ305574">
    <property type="protein sequence ID" value="PIA24685.1"/>
    <property type="molecule type" value="Genomic_DNA"/>
</dbReference>
<dbReference type="InParanoid" id="A0A2G5C092"/>
<evidence type="ECO:0000256" key="4">
    <source>
        <dbReference type="RuleBase" id="RU363099"/>
    </source>
</evidence>
<feature type="signal peptide" evidence="4">
    <location>
        <begin position="1"/>
        <end position="22"/>
    </location>
</feature>
<reference evidence="5 6" key="1">
    <citation type="submission" date="2017-09" db="EMBL/GenBank/DDBJ databases">
        <title>WGS assembly of Aquilegia coerulea Goldsmith.</title>
        <authorList>
            <person name="Hodges S."/>
            <person name="Kramer E."/>
            <person name="Nordborg M."/>
            <person name="Tomkins J."/>
            <person name="Borevitz J."/>
            <person name="Derieg N."/>
            <person name="Yan J."/>
            <person name="Mihaltcheva S."/>
            <person name="Hayes R.D."/>
            <person name="Rokhsar D."/>
        </authorList>
    </citation>
    <scope>NUCLEOTIDE SEQUENCE [LARGE SCALE GENOMIC DNA]</scope>
    <source>
        <strain evidence="6">cv. Goldsmith</strain>
    </source>
</reference>
<comment type="function">
    <text evidence="4">Dirigent proteins impart stereoselectivity on the phenoxy radical-coupling reaction, yielding optically active lignans from two molecules of coniferyl alcohol in the biosynthesis of lignans, flavonolignans, and alkaloids and thus plays a central role in plant secondary metabolism.</text>
</comment>
<dbReference type="AlphaFoldDB" id="A0A2G5C092"/>
<organism evidence="5 6">
    <name type="scientific">Aquilegia coerulea</name>
    <name type="common">Rocky mountain columbine</name>
    <dbReference type="NCBI Taxonomy" id="218851"/>
    <lineage>
        <taxon>Eukaryota</taxon>
        <taxon>Viridiplantae</taxon>
        <taxon>Streptophyta</taxon>
        <taxon>Embryophyta</taxon>
        <taxon>Tracheophyta</taxon>
        <taxon>Spermatophyta</taxon>
        <taxon>Magnoliopsida</taxon>
        <taxon>Ranunculales</taxon>
        <taxon>Ranunculaceae</taxon>
        <taxon>Thalictroideae</taxon>
        <taxon>Aquilegia</taxon>
    </lineage>
</organism>
<dbReference type="PANTHER" id="PTHR21495">
    <property type="entry name" value="NUCLEOPORIN-RELATED"/>
    <property type="match status" value="1"/>
</dbReference>
<dbReference type="InterPro" id="IPR004265">
    <property type="entry name" value="Dirigent"/>
</dbReference>
<dbReference type="STRING" id="218851.A0A2G5C092"/>
<evidence type="ECO:0000313" key="6">
    <source>
        <dbReference type="Proteomes" id="UP000230069"/>
    </source>
</evidence>
<comment type="similarity">
    <text evidence="1 4">Belongs to the plant dirigent protein family.</text>
</comment>
<keyword evidence="4" id="KW-0052">Apoplast</keyword>
<dbReference type="Pfam" id="PF03018">
    <property type="entry name" value="Dirigent"/>
    <property type="match status" value="1"/>
</dbReference>